<evidence type="ECO:0008006" key="3">
    <source>
        <dbReference type="Google" id="ProtNLM"/>
    </source>
</evidence>
<accession>A0AA40AIJ1</accession>
<dbReference type="EMBL" id="JAUKTV010000014">
    <property type="protein sequence ID" value="KAK0716484.1"/>
    <property type="molecule type" value="Genomic_DNA"/>
</dbReference>
<comment type="caution">
    <text evidence="1">The sequence shown here is derived from an EMBL/GenBank/DDBJ whole genome shotgun (WGS) entry which is preliminary data.</text>
</comment>
<dbReference type="Gene3D" id="3.40.1230.10">
    <property type="entry name" value="MTH938-like"/>
    <property type="match status" value="1"/>
</dbReference>
<dbReference type="Proteomes" id="UP001172159">
    <property type="component" value="Unassembled WGS sequence"/>
</dbReference>
<dbReference type="SUPFAM" id="SSF64076">
    <property type="entry name" value="MTH938-like"/>
    <property type="match status" value="1"/>
</dbReference>
<reference evidence="1" key="1">
    <citation type="submission" date="2023-06" db="EMBL/GenBank/DDBJ databases">
        <title>Genome-scale phylogeny and comparative genomics of the fungal order Sordariales.</title>
        <authorList>
            <consortium name="Lawrence Berkeley National Laboratory"/>
            <person name="Hensen N."/>
            <person name="Bonometti L."/>
            <person name="Westerberg I."/>
            <person name="Brannstrom I.O."/>
            <person name="Guillou S."/>
            <person name="Cros-Aarteil S."/>
            <person name="Calhoun S."/>
            <person name="Haridas S."/>
            <person name="Kuo A."/>
            <person name="Mondo S."/>
            <person name="Pangilinan J."/>
            <person name="Riley R."/>
            <person name="Labutti K."/>
            <person name="Andreopoulos B."/>
            <person name="Lipzen A."/>
            <person name="Chen C."/>
            <person name="Yanf M."/>
            <person name="Daum C."/>
            <person name="Ng V."/>
            <person name="Clum A."/>
            <person name="Steindorff A."/>
            <person name="Ohm R."/>
            <person name="Martin F."/>
            <person name="Silar P."/>
            <person name="Natvig D."/>
            <person name="Lalanne C."/>
            <person name="Gautier V."/>
            <person name="Ament-Velasquez S.L."/>
            <person name="Kruys A."/>
            <person name="Hutchinson M.I."/>
            <person name="Powell A.J."/>
            <person name="Barry K."/>
            <person name="Miller A.N."/>
            <person name="Grigoriev I.V."/>
            <person name="Debuchy R."/>
            <person name="Gladieux P."/>
            <person name="Thoren M.H."/>
            <person name="Johannesson H."/>
        </authorList>
    </citation>
    <scope>NUCLEOTIDE SEQUENCE</scope>
    <source>
        <strain evidence="1">CBS 540.89</strain>
    </source>
</reference>
<sequence>MATFSPSIFLFGPSRRLTTLRRITTSKPSLSLTAAAAAAAAHQQTPRIPAAAFFSSSRTLRKEPPLAHNNEPVPTSAPTTDFSSLDVLGNTPVPSTSIDVCHADGFSLNSGVQITNGSGALLVGGEAFEWKPWATKDGGKKKMINSKWQWEIDPESLGVLRVVWPRPDLLILGVGKFNRPISPKTRQAISEMGMRVEVLDTRNAASQYNLLATERGMGDVAAALVPIGFEDA</sequence>
<name>A0AA40AIJ1_9PEZI</name>
<protein>
    <recommendedName>
        <fullName evidence="3">NADH dehydrogenase [ubiquinone] 1 alpha subcomplex assembly factor 3</fullName>
    </recommendedName>
</protein>
<dbReference type="InterPro" id="IPR007523">
    <property type="entry name" value="NDUFAF3/AAMDC"/>
</dbReference>
<evidence type="ECO:0000313" key="2">
    <source>
        <dbReference type="Proteomes" id="UP001172159"/>
    </source>
</evidence>
<dbReference type="GO" id="GO:0005743">
    <property type="term" value="C:mitochondrial inner membrane"/>
    <property type="evidence" value="ECO:0007669"/>
    <property type="project" value="TreeGrafter"/>
</dbReference>
<evidence type="ECO:0000313" key="1">
    <source>
        <dbReference type="EMBL" id="KAK0716484.1"/>
    </source>
</evidence>
<dbReference type="PANTHER" id="PTHR21192:SF2">
    <property type="entry name" value="NADH DEHYDROGENASE [UBIQUINONE] 1 ALPHA SUBCOMPLEX ASSEMBLY FACTOR 3"/>
    <property type="match status" value="1"/>
</dbReference>
<proteinExistence type="predicted"/>
<keyword evidence="2" id="KW-1185">Reference proteome</keyword>
<organism evidence="1 2">
    <name type="scientific">Apiosordaria backusii</name>
    <dbReference type="NCBI Taxonomy" id="314023"/>
    <lineage>
        <taxon>Eukaryota</taxon>
        <taxon>Fungi</taxon>
        <taxon>Dikarya</taxon>
        <taxon>Ascomycota</taxon>
        <taxon>Pezizomycotina</taxon>
        <taxon>Sordariomycetes</taxon>
        <taxon>Sordariomycetidae</taxon>
        <taxon>Sordariales</taxon>
        <taxon>Lasiosphaeriaceae</taxon>
        <taxon>Apiosordaria</taxon>
    </lineage>
</organism>
<dbReference type="AlphaFoldDB" id="A0AA40AIJ1"/>
<dbReference type="InterPro" id="IPR036748">
    <property type="entry name" value="MTH938-like_sf"/>
</dbReference>
<dbReference type="GO" id="GO:0032981">
    <property type="term" value="P:mitochondrial respiratory chain complex I assembly"/>
    <property type="evidence" value="ECO:0007669"/>
    <property type="project" value="TreeGrafter"/>
</dbReference>
<dbReference type="PANTHER" id="PTHR21192">
    <property type="entry name" value="NUCLEAR PROTEIN E3-3"/>
    <property type="match status" value="1"/>
</dbReference>
<dbReference type="Pfam" id="PF04430">
    <property type="entry name" value="DUF498"/>
    <property type="match status" value="1"/>
</dbReference>
<gene>
    <name evidence="1" type="ORF">B0T21DRAFT_296403</name>
</gene>